<feature type="compositionally biased region" description="Acidic residues" evidence="6">
    <location>
        <begin position="25"/>
        <end position="42"/>
    </location>
</feature>
<feature type="domain" description="C2H2-type" evidence="7">
    <location>
        <begin position="318"/>
        <end position="348"/>
    </location>
</feature>
<feature type="domain" description="C2H2-type" evidence="7">
    <location>
        <begin position="468"/>
        <end position="498"/>
    </location>
</feature>
<dbReference type="InterPro" id="IPR050329">
    <property type="entry name" value="GLI_C2H2-zinc-finger"/>
</dbReference>
<accession>A0A167RHQ1</accession>
<feature type="compositionally biased region" description="Low complexity" evidence="6">
    <location>
        <begin position="498"/>
        <end position="510"/>
    </location>
</feature>
<dbReference type="Proteomes" id="UP000076874">
    <property type="component" value="Unassembled WGS sequence"/>
</dbReference>
<feature type="region of interest" description="Disordered" evidence="6">
    <location>
        <begin position="613"/>
        <end position="667"/>
    </location>
</feature>
<dbReference type="PANTHER" id="PTHR19818">
    <property type="entry name" value="ZINC FINGER PROTEIN ZIC AND GLI"/>
    <property type="match status" value="1"/>
</dbReference>
<feature type="domain" description="C2H2-type" evidence="7">
    <location>
        <begin position="105"/>
        <end position="133"/>
    </location>
</feature>
<keyword evidence="2" id="KW-0677">Repeat</keyword>
<evidence type="ECO:0000256" key="2">
    <source>
        <dbReference type="ARBA" id="ARBA00022737"/>
    </source>
</evidence>
<feature type="region of interest" description="Disordered" evidence="6">
    <location>
        <begin position="532"/>
        <end position="559"/>
    </location>
</feature>
<feature type="region of interest" description="Disordered" evidence="6">
    <location>
        <begin position="498"/>
        <end position="518"/>
    </location>
</feature>
<organism evidence="8 9">
    <name type="scientific">Niveomyces insectorum RCEF 264</name>
    <dbReference type="NCBI Taxonomy" id="1081102"/>
    <lineage>
        <taxon>Eukaryota</taxon>
        <taxon>Fungi</taxon>
        <taxon>Dikarya</taxon>
        <taxon>Ascomycota</taxon>
        <taxon>Pezizomycotina</taxon>
        <taxon>Sordariomycetes</taxon>
        <taxon>Hypocreomycetidae</taxon>
        <taxon>Hypocreales</taxon>
        <taxon>Cordycipitaceae</taxon>
        <taxon>Niveomyces</taxon>
    </lineage>
</organism>
<dbReference type="EMBL" id="AZHD01000012">
    <property type="protein sequence ID" value="OAA58608.1"/>
    <property type="molecule type" value="Genomic_DNA"/>
</dbReference>
<dbReference type="PANTHER" id="PTHR19818:SF139">
    <property type="entry name" value="PAIR-RULE PROTEIN ODD-PAIRED"/>
    <property type="match status" value="1"/>
</dbReference>
<evidence type="ECO:0000313" key="8">
    <source>
        <dbReference type="EMBL" id="OAA58608.1"/>
    </source>
</evidence>
<name>A0A167RHQ1_9HYPO</name>
<feature type="compositionally biased region" description="Low complexity" evidence="6">
    <location>
        <begin position="543"/>
        <end position="554"/>
    </location>
</feature>
<feature type="compositionally biased region" description="Acidic residues" evidence="6">
    <location>
        <begin position="617"/>
        <end position="633"/>
    </location>
</feature>
<proteinExistence type="predicted"/>
<feature type="region of interest" description="Disordered" evidence="6">
    <location>
        <begin position="1"/>
        <end position="61"/>
    </location>
</feature>
<dbReference type="GO" id="GO:0045944">
    <property type="term" value="P:positive regulation of transcription by RNA polymerase II"/>
    <property type="evidence" value="ECO:0007669"/>
    <property type="project" value="UniProtKB-ARBA"/>
</dbReference>
<dbReference type="InterPro" id="IPR036236">
    <property type="entry name" value="Znf_C2H2_sf"/>
</dbReference>
<feature type="compositionally biased region" description="Polar residues" evidence="6">
    <location>
        <begin position="1"/>
        <end position="11"/>
    </location>
</feature>
<sequence length="667" mass="70795">MPSISEASQLPGTDDGMDMFIGGYDDNDDDDDDNNDDNDNDGESVPSVAHTTTPLTTAHSTTASRKFFPSDLKTIPCTWPNCGKTFNRPARLTAHLRSHTNDRPFKCAVCAKAYLEEKHLRQHIKGSHTQERRYVCDQCGKAFLTATRLRRHAAVHAGEDRFRCRGYDPACTRTFRKHQTLQRHIRVDHLGQPAFVCSHAVEPTAGAAASVTTTTTSTTCGAVFDSAGALRRHAEREHGRPKYWCEECSTAAPTDNDNSNDKTPRPVGFATRALLEAHMRRAHVTCLFCDARCAGPAELHRHIDMHHAGKTVSDRKTIVCPYAGCGKTFTRRPNLNVHIRAAHEGLRFVCGDAAALGGGGGGGGVEADAPPGKGVHDASTGNTNNNRNPALTAWDARTEGCGRGFVSKMKLEEHILYVHLRRARPPPPATVVAPTTTTLSTAAGPASSAWTTTAEMFIDVLAGTNRTLACTHTGCAARFVRHHDLQVHIQRAHGGAASAAAAAPSPSGNAQVVPPTGSPFAKAQEAALDPVLSRAGSEGVSKGAGDTNNGIDIDIGGDGDGDGNTMDGAAFWIGADGSNDDALHGFRDADDMFGAYMSMNLGGLGADLGFPAAINDGDGDDDDDDEAEWQVDEAETRRLIGSNDDENAGADGDGSGRADCLDPNLFA</sequence>
<dbReference type="GO" id="GO:0008270">
    <property type="term" value="F:zinc ion binding"/>
    <property type="evidence" value="ECO:0007669"/>
    <property type="project" value="UniProtKB-KW"/>
</dbReference>
<dbReference type="FunFam" id="3.30.160.60:FF:000688">
    <property type="entry name" value="zinc finger protein 197 isoform X1"/>
    <property type="match status" value="1"/>
</dbReference>
<dbReference type="Gene3D" id="3.30.160.60">
    <property type="entry name" value="Classic Zinc Finger"/>
    <property type="match status" value="6"/>
</dbReference>
<dbReference type="STRING" id="1081102.A0A167RHQ1"/>
<gene>
    <name evidence="8" type="ORF">SPI_06681</name>
</gene>
<dbReference type="Pfam" id="PF00096">
    <property type="entry name" value="zf-C2H2"/>
    <property type="match status" value="2"/>
</dbReference>
<dbReference type="InterPro" id="IPR013087">
    <property type="entry name" value="Znf_C2H2_type"/>
</dbReference>
<dbReference type="AlphaFoldDB" id="A0A167RHQ1"/>
<feature type="domain" description="C2H2-type" evidence="7">
    <location>
        <begin position="134"/>
        <end position="161"/>
    </location>
</feature>
<evidence type="ECO:0000256" key="5">
    <source>
        <dbReference type="PROSITE-ProRule" id="PRU00042"/>
    </source>
</evidence>
<keyword evidence="3 5" id="KW-0863">Zinc-finger</keyword>
<feature type="domain" description="C2H2-type" evidence="7">
    <location>
        <begin position="75"/>
        <end position="104"/>
    </location>
</feature>
<protein>
    <submittedName>
        <fullName evidence="8">C2h2 transcription factor</fullName>
    </submittedName>
</protein>
<dbReference type="PROSITE" id="PS00028">
    <property type="entry name" value="ZINC_FINGER_C2H2_1"/>
    <property type="match status" value="6"/>
</dbReference>
<feature type="domain" description="C2H2-type" evidence="7">
    <location>
        <begin position="162"/>
        <end position="194"/>
    </location>
</feature>
<evidence type="ECO:0000256" key="1">
    <source>
        <dbReference type="ARBA" id="ARBA00022723"/>
    </source>
</evidence>
<dbReference type="SMART" id="SM00355">
    <property type="entry name" value="ZnF_C2H2"/>
    <property type="match status" value="10"/>
</dbReference>
<keyword evidence="1" id="KW-0479">Metal-binding</keyword>
<reference evidence="8 9" key="1">
    <citation type="journal article" date="2016" name="Genome Biol. Evol.">
        <title>Divergent and convergent evolution of fungal pathogenicity.</title>
        <authorList>
            <person name="Shang Y."/>
            <person name="Xiao G."/>
            <person name="Zheng P."/>
            <person name="Cen K."/>
            <person name="Zhan S."/>
            <person name="Wang C."/>
        </authorList>
    </citation>
    <scope>NUCLEOTIDE SEQUENCE [LARGE SCALE GENOMIC DNA]</scope>
    <source>
        <strain evidence="8 9">RCEF 264</strain>
    </source>
</reference>
<dbReference type="GO" id="GO:0005634">
    <property type="term" value="C:nucleus"/>
    <property type="evidence" value="ECO:0007669"/>
    <property type="project" value="UniProtKB-ARBA"/>
</dbReference>
<keyword evidence="9" id="KW-1185">Reference proteome</keyword>
<evidence type="ECO:0000259" key="7">
    <source>
        <dbReference type="PROSITE" id="PS50157"/>
    </source>
</evidence>
<dbReference type="SUPFAM" id="SSF57667">
    <property type="entry name" value="beta-beta-alpha zinc fingers"/>
    <property type="match status" value="3"/>
</dbReference>
<dbReference type="GO" id="GO:0000978">
    <property type="term" value="F:RNA polymerase II cis-regulatory region sequence-specific DNA binding"/>
    <property type="evidence" value="ECO:0007669"/>
    <property type="project" value="TreeGrafter"/>
</dbReference>
<keyword evidence="4" id="KW-0862">Zinc</keyword>
<evidence type="ECO:0000256" key="4">
    <source>
        <dbReference type="ARBA" id="ARBA00022833"/>
    </source>
</evidence>
<dbReference type="PROSITE" id="PS50157">
    <property type="entry name" value="ZINC_FINGER_C2H2_2"/>
    <property type="match status" value="6"/>
</dbReference>
<evidence type="ECO:0000256" key="3">
    <source>
        <dbReference type="ARBA" id="ARBA00022771"/>
    </source>
</evidence>
<dbReference type="GO" id="GO:0000981">
    <property type="term" value="F:DNA-binding transcription factor activity, RNA polymerase II-specific"/>
    <property type="evidence" value="ECO:0007669"/>
    <property type="project" value="TreeGrafter"/>
</dbReference>
<evidence type="ECO:0000256" key="6">
    <source>
        <dbReference type="SAM" id="MobiDB-lite"/>
    </source>
</evidence>
<comment type="caution">
    <text evidence="8">The sequence shown here is derived from an EMBL/GenBank/DDBJ whole genome shotgun (WGS) entry which is preliminary data.</text>
</comment>
<feature type="compositionally biased region" description="Low complexity" evidence="6">
    <location>
        <begin position="46"/>
        <end position="61"/>
    </location>
</feature>
<dbReference type="OrthoDB" id="4748970at2759"/>
<evidence type="ECO:0000313" key="9">
    <source>
        <dbReference type="Proteomes" id="UP000076874"/>
    </source>
</evidence>